<evidence type="ECO:0000313" key="1">
    <source>
        <dbReference type="EMBL" id="KAJ4500547.1"/>
    </source>
</evidence>
<dbReference type="InterPro" id="IPR011009">
    <property type="entry name" value="Kinase-like_dom_sf"/>
</dbReference>
<name>A0ABQ8VYA4_9AGAR</name>
<keyword evidence="2" id="KW-1185">Reference proteome</keyword>
<proteinExistence type="predicted"/>
<comment type="caution">
    <text evidence="1">The sequence shown here is derived from an EMBL/GenBank/DDBJ whole genome shotgun (WGS) entry which is preliminary data.</text>
</comment>
<dbReference type="SUPFAM" id="SSF56112">
    <property type="entry name" value="Protein kinase-like (PK-like)"/>
    <property type="match status" value="1"/>
</dbReference>
<dbReference type="EMBL" id="JANVFT010000005">
    <property type="protein sequence ID" value="KAJ4500547.1"/>
    <property type="molecule type" value="Genomic_DNA"/>
</dbReference>
<accession>A0ABQ8VYA4</accession>
<sequence>MSANMAPSPPRFFDHHEEQLLHLTLDFTAPHPTTFYKVKLEGAHFAPLPPGPDLIGTAPYHPYGPMKESRFPGWEEIARLRSDSTFCSSAVIQSSNEVSRLAVKGVLFLETDVFQQESAERMLKEAKFYAAHLQELQGKFVPRYYGLWHAPVTQWGGEVLIAVMEWGGMRLSAFLHSEIATLARRFRIAEALDELHDHGVYHAQIGVGQERHILYNIETESVRFVDFSDAFAGHICGRQLPVRLFDSYPSRIQFGCREAYSIRQCLDLFGNRVRNRDDDQMNVALMHMQGLLARGVSRREALHLVGRTIDHWRTISGLQLKRRPVTENSIPLSADEIQIMKNY</sequence>
<evidence type="ECO:0000313" key="2">
    <source>
        <dbReference type="Proteomes" id="UP001150217"/>
    </source>
</evidence>
<evidence type="ECO:0008006" key="3">
    <source>
        <dbReference type="Google" id="ProtNLM"/>
    </source>
</evidence>
<protein>
    <recommendedName>
        <fullName evidence="3">Protein kinase domain-containing protein</fullName>
    </recommendedName>
</protein>
<dbReference type="Proteomes" id="UP001150217">
    <property type="component" value="Unassembled WGS sequence"/>
</dbReference>
<reference evidence="1" key="1">
    <citation type="submission" date="2022-08" db="EMBL/GenBank/DDBJ databases">
        <title>A Global Phylogenomic Analysis of the Shiitake Genus Lentinula.</title>
        <authorList>
            <consortium name="DOE Joint Genome Institute"/>
            <person name="Sierra-Patev S."/>
            <person name="Min B."/>
            <person name="Naranjo-Ortiz M."/>
            <person name="Looney B."/>
            <person name="Konkel Z."/>
            <person name="Slot J.C."/>
            <person name="Sakamoto Y."/>
            <person name="Steenwyk J.L."/>
            <person name="Rokas A."/>
            <person name="Carro J."/>
            <person name="Camarero S."/>
            <person name="Ferreira P."/>
            <person name="Molpeceres G."/>
            <person name="Ruiz-Duenas F.J."/>
            <person name="Serrano A."/>
            <person name="Henrissat B."/>
            <person name="Drula E."/>
            <person name="Hughes K.W."/>
            <person name="Mata J.L."/>
            <person name="Ishikawa N.K."/>
            <person name="Vargas-Isla R."/>
            <person name="Ushijima S."/>
            <person name="Smith C.A."/>
            <person name="Ahrendt S."/>
            <person name="Andreopoulos W."/>
            <person name="He G."/>
            <person name="Labutti K."/>
            <person name="Lipzen A."/>
            <person name="Ng V."/>
            <person name="Riley R."/>
            <person name="Sandor L."/>
            <person name="Barry K."/>
            <person name="Martinez A.T."/>
            <person name="Xiao Y."/>
            <person name="Gibbons J.G."/>
            <person name="Terashima K."/>
            <person name="Grigoriev I.V."/>
            <person name="Hibbett D.S."/>
        </authorList>
    </citation>
    <scope>NUCLEOTIDE SEQUENCE</scope>
    <source>
        <strain evidence="1">RHP3577 ss4</strain>
    </source>
</reference>
<gene>
    <name evidence="1" type="ORF">C8R41DRAFT_977453</name>
</gene>
<organism evidence="1 2">
    <name type="scientific">Lentinula lateritia</name>
    <dbReference type="NCBI Taxonomy" id="40482"/>
    <lineage>
        <taxon>Eukaryota</taxon>
        <taxon>Fungi</taxon>
        <taxon>Dikarya</taxon>
        <taxon>Basidiomycota</taxon>
        <taxon>Agaricomycotina</taxon>
        <taxon>Agaricomycetes</taxon>
        <taxon>Agaricomycetidae</taxon>
        <taxon>Agaricales</taxon>
        <taxon>Marasmiineae</taxon>
        <taxon>Omphalotaceae</taxon>
        <taxon>Lentinula</taxon>
    </lineage>
</organism>